<dbReference type="Proteomes" id="UP000199077">
    <property type="component" value="Chromosome I"/>
</dbReference>
<name>A0A1H0U1R4_9MICO</name>
<dbReference type="CDD" id="cd10148">
    <property type="entry name" value="CsoR-like_DUF156"/>
    <property type="match status" value="1"/>
</dbReference>
<dbReference type="RefSeq" id="WP_091787380.1">
    <property type="nucleotide sequence ID" value="NZ_LT629711.1"/>
</dbReference>
<keyword evidence="3" id="KW-0238">DNA-binding</keyword>
<dbReference type="InterPro" id="IPR038390">
    <property type="entry name" value="Metal_Tscrpt_repr_sf"/>
</dbReference>
<dbReference type="InterPro" id="IPR003735">
    <property type="entry name" value="Metal_Tscrpt_repr"/>
</dbReference>
<accession>A0A1H0U1R4</accession>
<dbReference type="PANTHER" id="PTHR33677">
    <property type="entry name" value="TRANSCRIPTIONAL REPRESSOR FRMR-RELATED"/>
    <property type="match status" value="1"/>
</dbReference>
<keyword evidence="2" id="KW-0186">Copper</keyword>
<evidence type="ECO:0000256" key="2">
    <source>
        <dbReference type="ARBA" id="ARBA00023008"/>
    </source>
</evidence>
<proteinExistence type="inferred from homology"/>
<evidence type="ECO:0000313" key="4">
    <source>
        <dbReference type="Proteomes" id="UP000199077"/>
    </source>
</evidence>
<dbReference type="EMBL" id="LT629711">
    <property type="protein sequence ID" value="SDP59990.1"/>
    <property type="molecule type" value="Genomic_DNA"/>
</dbReference>
<reference evidence="4" key="1">
    <citation type="submission" date="2016-10" db="EMBL/GenBank/DDBJ databases">
        <authorList>
            <person name="Varghese N."/>
            <person name="Submissions S."/>
        </authorList>
    </citation>
    <scope>NUCLEOTIDE SEQUENCE [LARGE SCALE GENOMIC DNA]</scope>
    <source>
        <strain evidence="4">DSM 22329</strain>
    </source>
</reference>
<dbReference type="GO" id="GO:0045892">
    <property type="term" value="P:negative regulation of DNA-templated transcription"/>
    <property type="evidence" value="ECO:0007669"/>
    <property type="project" value="UniProtKB-ARBA"/>
</dbReference>
<protein>
    <submittedName>
        <fullName evidence="3">DNA-binding transcriptional regulator, FrmR family</fullName>
    </submittedName>
</protein>
<dbReference type="STRING" id="443156.SAMN04489867_3082"/>
<dbReference type="Pfam" id="PF02583">
    <property type="entry name" value="Trns_repr_metal"/>
    <property type="match status" value="1"/>
</dbReference>
<dbReference type="AlphaFoldDB" id="A0A1H0U1R4"/>
<dbReference type="PANTHER" id="PTHR33677:SF5">
    <property type="entry name" value="TRANSCRIPTIONAL REPRESSOR FRMR"/>
    <property type="match status" value="1"/>
</dbReference>
<evidence type="ECO:0000313" key="3">
    <source>
        <dbReference type="EMBL" id="SDP59990.1"/>
    </source>
</evidence>
<sequence length="88" mass="9563">MVTLNTDDMTPVINRLRRAQGQIGGVIRLIEEGRDCKDVVTQLAAVNRALDRAGFAIVSSGMRECLTSPDGINAEDQATMEKLFLTLA</sequence>
<keyword evidence="4" id="KW-1185">Reference proteome</keyword>
<dbReference type="GO" id="GO:0003677">
    <property type="term" value="F:DNA binding"/>
    <property type="evidence" value="ECO:0007669"/>
    <property type="project" value="UniProtKB-KW"/>
</dbReference>
<dbReference type="OrthoDB" id="9809524at2"/>
<dbReference type="GO" id="GO:0046872">
    <property type="term" value="F:metal ion binding"/>
    <property type="evidence" value="ECO:0007669"/>
    <property type="project" value="InterPro"/>
</dbReference>
<dbReference type="Gene3D" id="1.20.58.1000">
    <property type="entry name" value="Metal-sensitive repressor, helix protomer"/>
    <property type="match status" value="1"/>
</dbReference>
<comment type="similarity">
    <text evidence="1">Belongs to the CsoR family.</text>
</comment>
<evidence type="ECO:0000256" key="1">
    <source>
        <dbReference type="ARBA" id="ARBA00005428"/>
    </source>
</evidence>
<organism evidence="3 4">
    <name type="scientific">Pedococcus dokdonensis</name>
    <dbReference type="NCBI Taxonomy" id="443156"/>
    <lineage>
        <taxon>Bacteria</taxon>
        <taxon>Bacillati</taxon>
        <taxon>Actinomycetota</taxon>
        <taxon>Actinomycetes</taxon>
        <taxon>Micrococcales</taxon>
        <taxon>Intrasporangiaceae</taxon>
        <taxon>Pedococcus</taxon>
    </lineage>
</organism>
<gene>
    <name evidence="3" type="ORF">SAMN04489867_3082</name>
</gene>